<dbReference type="SUPFAM" id="SSF56801">
    <property type="entry name" value="Acetyl-CoA synthetase-like"/>
    <property type="match status" value="1"/>
</dbReference>
<name>A0A059L0F9_9PSED</name>
<evidence type="ECO:0000313" key="3">
    <source>
        <dbReference type="Proteomes" id="UP000026739"/>
    </source>
</evidence>
<organism evidence="2 3">
    <name type="scientific">Pseudomonas mandelii PD30</name>
    <dbReference type="NCBI Taxonomy" id="1419583"/>
    <lineage>
        <taxon>Bacteria</taxon>
        <taxon>Pseudomonadati</taxon>
        <taxon>Pseudomonadota</taxon>
        <taxon>Gammaproteobacteria</taxon>
        <taxon>Pseudomonadales</taxon>
        <taxon>Pseudomonadaceae</taxon>
        <taxon>Pseudomonas</taxon>
    </lineage>
</organism>
<comment type="caution">
    <text evidence="2">The sequence shown here is derived from an EMBL/GenBank/DDBJ whole genome shotgun (WGS) entry which is preliminary data.</text>
</comment>
<feature type="domain" description="AMP-dependent synthetase/ligase" evidence="1">
    <location>
        <begin position="12"/>
        <end position="336"/>
    </location>
</feature>
<proteinExistence type="predicted"/>
<gene>
    <name evidence="2" type="ORF">V466_18125</name>
</gene>
<dbReference type="Pfam" id="PF00501">
    <property type="entry name" value="AMP-binding"/>
    <property type="match status" value="1"/>
</dbReference>
<dbReference type="InterPro" id="IPR042099">
    <property type="entry name" value="ANL_N_sf"/>
</dbReference>
<evidence type="ECO:0000259" key="1">
    <source>
        <dbReference type="Pfam" id="PF00501"/>
    </source>
</evidence>
<accession>A0A059L0F9</accession>
<dbReference type="Proteomes" id="UP000026739">
    <property type="component" value="Unassembled WGS sequence"/>
</dbReference>
<reference evidence="2 3" key="1">
    <citation type="submission" date="2013-12" db="EMBL/GenBank/DDBJ databases">
        <authorList>
            <person name="Formusa P.A."/>
            <person name="Habash M."/>
            <person name="Lee H."/>
            <person name="Trevors J.T."/>
        </authorList>
    </citation>
    <scope>NUCLEOTIDE SEQUENCE [LARGE SCALE GENOMIC DNA]</scope>
    <source>
        <strain evidence="2 3">PD30</strain>
    </source>
</reference>
<dbReference type="InterPro" id="IPR000873">
    <property type="entry name" value="AMP-dep_synth/lig_dom"/>
</dbReference>
<protein>
    <submittedName>
        <fullName evidence="2">Acyl-CoA synthetase</fullName>
    </submittedName>
</protein>
<dbReference type="Gene3D" id="3.40.50.12780">
    <property type="entry name" value="N-terminal domain of ligase-like"/>
    <property type="match status" value="1"/>
</dbReference>
<dbReference type="EMBL" id="AZQQ01000083">
    <property type="protein sequence ID" value="KDD67600.1"/>
    <property type="molecule type" value="Genomic_DNA"/>
</dbReference>
<dbReference type="eggNOG" id="COG1022">
    <property type="taxonomic scope" value="Bacteria"/>
</dbReference>
<evidence type="ECO:0000313" key="2">
    <source>
        <dbReference type="EMBL" id="KDD67600.1"/>
    </source>
</evidence>
<dbReference type="RefSeq" id="WP_033058707.1">
    <property type="nucleotide sequence ID" value="NZ_AZQQ01000083.1"/>
</dbReference>
<sequence length="363" mass="39769">MTQTLPQALLLQAETRGSAIALRYKRLGIWHVRSWSELAEDVSRLAAALHQRGFSRGDDLLIISQARSEALLLALAAQWLGGSVTLLDPELDNRPLLTRLKPAFVLAEALDAVQQVRSIDTPPRVLLFLDGRGLNTAEDRALNAYAELSVGVTTDAPAPVSDSAATAFVFHPAGLGQPQRLSHGQLLDGARKLVARESLSASEEALAARVFAASGQARYLLAPWLSAGFCLNFPEALATRDTDRRELGPTLVLGTRESYARLEFWARERLPLPGTFSHRLYRWAMVPEVNSVRRWLGHWLIRRPLLDVLGMSRLRVPLLVGPALSPESAEFFGALGIRPGNWQEPSSPRALVDAPAHLISQSV</sequence>
<dbReference type="AlphaFoldDB" id="A0A059L0F9"/>